<organism evidence="1 2">
    <name type="scientific">Cyclobacterium amurskyense</name>
    <dbReference type="NCBI Taxonomy" id="320787"/>
    <lineage>
        <taxon>Bacteria</taxon>
        <taxon>Pseudomonadati</taxon>
        <taxon>Bacteroidota</taxon>
        <taxon>Cytophagia</taxon>
        <taxon>Cytophagales</taxon>
        <taxon>Cyclobacteriaceae</taxon>
        <taxon>Cyclobacterium</taxon>
    </lineage>
</organism>
<name>A0A0H4P9L3_9BACT</name>
<reference evidence="1 2" key="1">
    <citation type="submission" date="2015-07" db="EMBL/GenBank/DDBJ databases">
        <authorList>
            <person name="Kim K.M."/>
        </authorList>
    </citation>
    <scope>NUCLEOTIDE SEQUENCE [LARGE SCALE GENOMIC DNA]</scope>
    <source>
        <strain evidence="1 2">KCTC 12363</strain>
    </source>
</reference>
<dbReference type="Gene3D" id="1.20.120.450">
    <property type="entry name" value="dinb family like domain"/>
    <property type="match status" value="1"/>
</dbReference>
<dbReference type="KEGG" id="camu:CA2015_1419"/>
<dbReference type="OrthoDB" id="68731at2"/>
<evidence type="ECO:0000313" key="2">
    <source>
        <dbReference type="Proteomes" id="UP000036520"/>
    </source>
</evidence>
<dbReference type="SUPFAM" id="SSF109854">
    <property type="entry name" value="DinB/YfiT-like putative metalloenzymes"/>
    <property type="match status" value="1"/>
</dbReference>
<dbReference type="RefSeq" id="WP_048641269.1">
    <property type="nucleotide sequence ID" value="NZ_CAXBGM010000219.1"/>
</dbReference>
<dbReference type="Proteomes" id="UP000036520">
    <property type="component" value="Chromosome"/>
</dbReference>
<dbReference type="EMBL" id="CP012040">
    <property type="protein sequence ID" value="AKP50859.1"/>
    <property type="molecule type" value="Genomic_DNA"/>
</dbReference>
<dbReference type="InterPro" id="IPR011466">
    <property type="entry name" value="DUF1572"/>
</dbReference>
<dbReference type="Pfam" id="PF07609">
    <property type="entry name" value="DUF1572"/>
    <property type="match status" value="1"/>
</dbReference>
<evidence type="ECO:0008006" key="3">
    <source>
        <dbReference type="Google" id="ProtNLM"/>
    </source>
</evidence>
<keyword evidence="2" id="KW-1185">Reference proteome</keyword>
<evidence type="ECO:0000313" key="1">
    <source>
        <dbReference type="EMBL" id="AKP50859.1"/>
    </source>
</evidence>
<protein>
    <recommendedName>
        <fullName evidence="3">DUF1572 domain-containing protein</fullName>
    </recommendedName>
</protein>
<gene>
    <name evidence="1" type="ORF">CA2015_1419</name>
</gene>
<sequence>MKTPQQEFLESTIQLFRYYKSQGEKALEQIPDEKLFWQFNEDCNSAATIVKHLSGNMLSRWTGFLTSDGEKPWRDREGEFRNDFKSRTEIMKAWKIGWDTLFDALDHCTEDDFNKQVYIRNQSHCLIEAVNRQLAHYSSHIGQLIYLAKMLHTGAWRSLSIPKGESESFNKEKFAQPKNDVKFSDEFIKRDNK</sequence>
<dbReference type="InterPro" id="IPR034660">
    <property type="entry name" value="DinB/YfiT-like"/>
</dbReference>
<dbReference type="PATRIC" id="fig|320787.5.peg.1565"/>
<proteinExistence type="predicted"/>
<accession>A0A0H4P9L3</accession>
<dbReference type="AlphaFoldDB" id="A0A0H4P9L3"/>